<comment type="subunit">
    <text evidence="4">Homodimer.</text>
</comment>
<dbReference type="NCBIfam" id="TIGR01452">
    <property type="entry name" value="PGP_euk"/>
    <property type="match status" value="1"/>
</dbReference>
<evidence type="ECO:0000313" key="20">
    <source>
        <dbReference type="Proteomes" id="UP001239994"/>
    </source>
</evidence>
<evidence type="ECO:0000256" key="3">
    <source>
        <dbReference type="ARBA" id="ARBA00006171"/>
    </source>
</evidence>
<evidence type="ECO:0000256" key="13">
    <source>
        <dbReference type="ARBA" id="ARBA00048354"/>
    </source>
</evidence>
<evidence type="ECO:0000256" key="2">
    <source>
        <dbReference type="ARBA" id="ARBA00004141"/>
    </source>
</evidence>
<evidence type="ECO:0000256" key="7">
    <source>
        <dbReference type="ARBA" id="ARBA00022801"/>
    </source>
</evidence>
<keyword evidence="5 17" id="KW-0812">Transmembrane</keyword>
<dbReference type="EMBL" id="JAROKS010000017">
    <property type="protein sequence ID" value="KAK1793898.1"/>
    <property type="molecule type" value="Genomic_DNA"/>
</dbReference>
<comment type="catalytic activity">
    <reaction evidence="17">
        <text>L-cysteinyl-[protein] + hexadecanoyl-CoA = S-hexadecanoyl-L-cysteinyl-[protein] + CoA</text>
        <dbReference type="Rhea" id="RHEA:36683"/>
        <dbReference type="Rhea" id="RHEA-COMP:10131"/>
        <dbReference type="Rhea" id="RHEA-COMP:11032"/>
        <dbReference type="ChEBI" id="CHEBI:29950"/>
        <dbReference type="ChEBI" id="CHEBI:57287"/>
        <dbReference type="ChEBI" id="CHEBI:57379"/>
        <dbReference type="ChEBI" id="CHEBI:74151"/>
        <dbReference type="EC" id="2.3.1.225"/>
    </reaction>
</comment>
<dbReference type="InterPro" id="IPR023214">
    <property type="entry name" value="HAD_sf"/>
</dbReference>
<keyword evidence="6" id="KW-0479">Metal-binding</keyword>
<dbReference type="InterPro" id="IPR006357">
    <property type="entry name" value="HAD-SF_hydro_IIA"/>
</dbReference>
<feature type="transmembrane region" description="Helical" evidence="17">
    <location>
        <begin position="727"/>
        <end position="749"/>
    </location>
</feature>
<evidence type="ECO:0000256" key="16">
    <source>
        <dbReference type="ARBA" id="ARBA00057228"/>
    </source>
</evidence>
<comment type="function">
    <text evidence="16">Glycerol-3-phosphate phosphatase hydrolyzing glycerol-3-phosphate into glycerol. Thereby, regulates the cellular levels of glycerol-3-phosphate a metabolic intermediate of glucose, lipid and energy metabolism. Was also shown to have a 2-phosphoglycolate phosphatase activity and a tyrosine-protein phosphatase activity. However, their physiological relevance is unclear. In vitro, also has a phosphatase activity toward ADP, ATP, GDP and GTP.</text>
</comment>
<feature type="transmembrane region" description="Helical" evidence="17">
    <location>
        <begin position="593"/>
        <end position="617"/>
    </location>
</feature>
<comment type="catalytic activity">
    <reaction evidence="15">
        <text>O-phospho-L-tyrosyl-[protein] + H2O = L-tyrosyl-[protein] + phosphate</text>
        <dbReference type="Rhea" id="RHEA:10684"/>
        <dbReference type="Rhea" id="RHEA-COMP:10136"/>
        <dbReference type="Rhea" id="RHEA-COMP:20101"/>
        <dbReference type="ChEBI" id="CHEBI:15377"/>
        <dbReference type="ChEBI" id="CHEBI:43474"/>
        <dbReference type="ChEBI" id="CHEBI:46858"/>
        <dbReference type="ChEBI" id="CHEBI:61978"/>
        <dbReference type="EC" id="3.1.3.48"/>
    </reaction>
</comment>
<feature type="transmembrane region" description="Helical" evidence="17">
    <location>
        <begin position="62"/>
        <end position="81"/>
    </location>
</feature>
<dbReference type="NCBIfam" id="TIGR01460">
    <property type="entry name" value="HAD-SF-IIA"/>
    <property type="match status" value="1"/>
</dbReference>
<proteinExistence type="inferred from homology"/>
<keyword evidence="17" id="KW-0808">Transferase</keyword>
<protein>
    <recommendedName>
        <fullName evidence="17">Palmitoyltransferase</fullName>
        <ecNumber evidence="17">2.3.1.225</ecNumber>
    </recommendedName>
</protein>
<reference evidence="19" key="1">
    <citation type="submission" date="2023-03" db="EMBL/GenBank/DDBJ databases">
        <title>Electrophorus voltai genome.</title>
        <authorList>
            <person name="Bian C."/>
        </authorList>
    </citation>
    <scope>NUCLEOTIDE SEQUENCE</scope>
    <source>
        <strain evidence="19">CB-2022</strain>
        <tissue evidence="19">Muscle</tissue>
    </source>
</reference>
<evidence type="ECO:0000256" key="4">
    <source>
        <dbReference type="ARBA" id="ARBA00011738"/>
    </source>
</evidence>
<comment type="catalytic activity">
    <reaction evidence="14">
        <text>sn-glycerol 1-phosphate + H2O = glycerol + phosphate</text>
        <dbReference type="Rhea" id="RHEA:46084"/>
        <dbReference type="ChEBI" id="CHEBI:15377"/>
        <dbReference type="ChEBI" id="CHEBI:17754"/>
        <dbReference type="ChEBI" id="CHEBI:43474"/>
        <dbReference type="ChEBI" id="CHEBI:57685"/>
        <dbReference type="EC" id="3.1.3.21"/>
    </reaction>
</comment>
<evidence type="ECO:0000256" key="5">
    <source>
        <dbReference type="ARBA" id="ARBA00022692"/>
    </source>
</evidence>
<keyword evidence="20" id="KW-1185">Reference proteome</keyword>
<dbReference type="GO" id="GO:0016020">
    <property type="term" value="C:membrane"/>
    <property type="evidence" value="ECO:0007669"/>
    <property type="project" value="UniProtKB-SubCell"/>
</dbReference>
<dbReference type="Gene3D" id="3.30.390.150">
    <property type="match status" value="1"/>
</dbReference>
<dbReference type="GO" id="GO:0046872">
    <property type="term" value="F:metal ion binding"/>
    <property type="evidence" value="ECO:0007669"/>
    <property type="project" value="UniProtKB-KW"/>
</dbReference>
<dbReference type="Pfam" id="PF01529">
    <property type="entry name" value="DHHC"/>
    <property type="match status" value="1"/>
</dbReference>
<dbReference type="FunFam" id="3.40.50.1000:FF:000123">
    <property type="entry name" value="glycerol-3-phosphate phosphatase"/>
    <property type="match status" value="1"/>
</dbReference>
<dbReference type="Pfam" id="PF04089">
    <property type="entry name" value="BRICHOS"/>
    <property type="match status" value="1"/>
</dbReference>
<dbReference type="SMART" id="SM01039">
    <property type="entry name" value="BRICHOS"/>
    <property type="match status" value="1"/>
</dbReference>
<dbReference type="Pfam" id="PF13242">
    <property type="entry name" value="Hydrolase_like"/>
    <property type="match status" value="1"/>
</dbReference>
<dbReference type="InterPro" id="IPR006349">
    <property type="entry name" value="PGP_euk"/>
</dbReference>
<dbReference type="GO" id="GO:0004725">
    <property type="term" value="F:protein tyrosine phosphatase activity"/>
    <property type="evidence" value="ECO:0007669"/>
    <property type="project" value="UniProtKB-EC"/>
</dbReference>
<keyword evidence="9 17" id="KW-1133">Transmembrane helix</keyword>
<keyword evidence="8" id="KW-0460">Magnesium</keyword>
<evidence type="ECO:0000256" key="17">
    <source>
        <dbReference type="RuleBase" id="RU079119"/>
    </source>
</evidence>
<sequence>MLCLKVHKSLAFQPTKPEACALTSISVNIPVSLQDNCVIFEIFEDPSFPPPCYFCCGQEMDFLTLFCIYVVVVLTCIALVCKYSGQQQTPFGRLYTTITEVVSPWIPQCIQSICRKILHRLFHQRNNTFIYLHLILEAAVYGEFSYEVFGFCLEMDTRLINVCIPYALLVLKSCFFCLCCHSDPGTLTKENHGALLKVYQYDEKLFQEGIMCPTCQLMKPARSKHCRLCNRCVQRFDHHCVWVNNCIGAQNTRYFLLYLLSVCAMAGDLALLTADMLFHAVLRSGLMQTHYIDEQGQPQSAGLTFVIQRYLPMAVSKCARLSGASIEDLLDSVDSVLFDCDGVIWRGDQAIPGAPEVINSLKKGGKRVFFVTNNSTKTRKMYADKLGKLGFNAREDEVFGTAYCSAVYLKTVCKLDGKVYLIGSNAMRQELETMGIQAVGVGPDHISGVQNDWANVPLDPEVKAVLVGFDEHFSYAKLNRALQYLCNPECQFVGTNTDTRLPLEGDKAVPGTGCLLKAVETAAQRQAQVVGKPSSFMFKCVASQFVLDPNKCLMVGDRLDTDIMLGSSCGLKTLLTLTGYCGTTGHSRFPARVFWSSLAAILLIVTIAFIVIGKLALQSDTQVVRITAPDHPAALINQSALVDKHNNIVTYYVTSQANHTSTVLFDIKHGLVCYKPDNQETCLLRQMEMTDYENMHILLNESEQQHSAFHHTHLGFSHHPAGPKERLIYFCIDICFPSNICVSVCFYYLPE</sequence>
<dbReference type="InterPro" id="IPR001594">
    <property type="entry name" value="Palmitoyltrfase_DHHC"/>
</dbReference>
<evidence type="ECO:0000259" key="18">
    <source>
        <dbReference type="SMART" id="SM01039"/>
    </source>
</evidence>
<dbReference type="GO" id="GO:0043136">
    <property type="term" value="F:sn-glycerol 3-phosphatase activity"/>
    <property type="evidence" value="ECO:0007669"/>
    <property type="project" value="UniProtKB-ARBA"/>
</dbReference>
<comment type="subcellular location">
    <subcellularLocation>
        <location evidence="2">Membrane</location>
        <topology evidence="2">Multi-pass membrane protein</topology>
    </subcellularLocation>
</comment>
<evidence type="ECO:0000256" key="6">
    <source>
        <dbReference type="ARBA" id="ARBA00022723"/>
    </source>
</evidence>
<evidence type="ECO:0000256" key="10">
    <source>
        <dbReference type="ARBA" id="ARBA00023136"/>
    </source>
</evidence>
<keyword evidence="10 17" id="KW-0472">Membrane</keyword>
<comment type="caution">
    <text evidence="19">The sequence shown here is derived from an EMBL/GenBank/DDBJ whole genome shotgun (WGS) entry which is preliminary data.</text>
</comment>
<organism evidence="19 20">
    <name type="scientific">Electrophorus voltai</name>
    <dbReference type="NCBI Taxonomy" id="2609070"/>
    <lineage>
        <taxon>Eukaryota</taxon>
        <taxon>Metazoa</taxon>
        <taxon>Chordata</taxon>
        <taxon>Craniata</taxon>
        <taxon>Vertebrata</taxon>
        <taxon>Euteleostomi</taxon>
        <taxon>Actinopterygii</taxon>
        <taxon>Neopterygii</taxon>
        <taxon>Teleostei</taxon>
        <taxon>Ostariophysi</taxon>
        <taxon>Gymnotiformes</taxon>
        <taxon>Gymnotoidei</taxon>
        <taxon>Gymnotidae</taxon>
        <taxon>Electrophorus</taxon>
    </lineage>
</organism>
<dbReference type="PANTHER" id="PTHR19288">
    <property type="entry name" value="4-NITROPHENYLPHOSPHATASE-RELATED"/>
    <property type="match status" value="1"/>
</dbReference>
<evidence type="ECO:0000256" key="1">
    <source>
        <dbReference type="ARBA" id="ARBA00001946"/>
    </source>
</evidence>
<accession>A0AAD8Z9I4</accession>
<comment type="cofactor">
    <cofactor evidence="1">
        <name>Mg(2+)</name>
        <dbReference type="ChEBI" id="CHEBI:18420"/>
    </cofactor>
</comment>
<dbReference type="AlphaFoldDB" id="A0AAD8Z9I4"/>
<evidence type="ECO:0000256" key="15">
    <source>
        <dbReference type="ARBA" id="ARBA00051722"/>
    </source>
</evidence>
<dbReference type="InterPro" id="IPR036412">
    <property type="entry name" value="HAD-like_sf"/>
</dbReference>
<comment type="catalytic activity">
    <reaction evidence="13">
        <text>sn-glycerol 3-phosphate + H2O = glycerol + phosphate</text>
        <dbReference type="Rhea" id="RHEA:66372"/>
        <dbReference type="ChEBI" id="CHEBI:15377"/>
        <dbReference type="ChEBI" id="CHEBI:17754"/>
        <dbReference type="ChEBI" id="CHEBI:43474"/>
        <dbReference type="ChEBI" id="CHEBI:57597"/>
        <dbReference type="EC" id="3.1.3.21"/>
    </reaction>
</comment>
<comment type="similarity">
    <text evidence="17">Belongs to the DHHC palmitoyltransferase family.</text>
</comment>
<evidence type="ECO:0000256" key="9">
    <source>
        <dbReference type="ARBA" id="ARBA00022989"/>
    </source>
</evidence>
<dbReference type="PROSITE" id="PS50216">
    <property type="entry name" value="DHHC"/>
    <property type="match status" value="1"/>
</dbReference>
<evidence type="ECO:0000256" key="8">
    <source>
        <dbReference type="ARBA" id="ARBA00022842"/>
    </source>
</evidence>
<keyword evidence="17" id="KW-0012">Acyltransferase</keyword>
<dbReference type="EC" id="2.3.1.225" evidence="17"/>
<dbReference type="PANTHER" id="PTHR19288:SF92">
    <property type="entry name" value="GLYCEROL-3-PHOSPHATE PHOSPHATASE"/>
    <property type="match status" value="1"/>
</dbReference>
<keyword evidence="12" id="KW-0119">Carbohydrate metabolism</keyword>
<dbReference type="GO" id="GO:0019706">
    <property type="term" value="F:protein-cysteine S-palmitoyltransferase activity"/>
    <property type="evidence" value="ECO:0007669"/>
    <property type="project" value="UniProtKB-EC"/>
</dbReference>
<evidence type="ECO:0000313" key="19">
    <source>
        <dbReference type="EMBL" id="KAK1793898.1"/>
    </source>
</evidence>
<feature type="transmembrane region" description="Helical" evidence="17">
    <location>
        <begin position="255"/>
        <end position="278"/>
    </location>
</feature>
<keyword evidence="7" id="KW-0378">Hydrolase</keyword>
<dbReference type="GO" id="GO:0006114">
    <property type="term" value="P:glycerol biosynthetic process"/>
    <property type="evidence" value="ECO:0007669"/>
    <property type="project" value="UniProtKB-ARBA"/>
</dbReference>
<name>A0AAD8Z9I4_9TELE</name>
<gene>
    <name evidence="19" type="ORF">P4O66_010807</name>
</gene>
<comment type="domain">
    <text evidence="17">The DHHC domain is required for palmitoyltransferase activity.</text>
</comment>
<dbReference type="GO" id="GO:0005737">
    <property type="term" value="C:cytoplasm"/>
    <property type="evidence" value="ECO:0007669"/>
    <property type="project" value="TreeGrafter"/>
</dbReference>
<dbReference type="Proteomes" id="UP001239994">
    <property type="component" value="Unassembled WGS sequence"/>
</dbReference>
<evidence type="ECO:0000256" key="12">
    <source>
        <dbReference type="ARBA" id="ARBA00023277"/>
    </source>
</evidence>
<dbReference type="Gene3D" id="3.40.50.1000">
    <property type="entry name" value="HAD superfamily/HAD-like"/>
    <property type="match status" value="2"/>
</dbReference>
<feature type="domain" description="BRICHOS" evidence="18">
    <location>
        <begin position="655"/>
        <end position="749"/>
    </location>
</feature>
<evidence type="ECO:0000256" key="11">
    <source>
        <dbReference type="ARBA" id="ARBA00023157"/>
    </source>
</evidence>
<evidence type="ECO:0000256" key="14">
    <source>
        <dbReference type="ARBA" id="ARBA00049369"/>
    </source>
</evidence>
<keyword evidence="11" id="KW-1015">Disulfide bond</keyword>
<dbReference type="GO" id="GO:0006650">
    <property type="term" value="P:glycerophospholipid metabolic process"/>
    <property type="evidence" value="ECO:0007669"/>
    <property type="project" value="UniProtKB-ARBA"/>
</dbReference>
<comment type="similarity">
    <text evidence="3">Belongs to the HAD-like hydrolase superfamily. CbbY/CbbZ/Gph/YieH family.</text>
</comment>
<dbReference type="InterPro" id="IPR007084">
    <property type="entry name" value="BRICHOS_dom"/>
</dbReference>
<dbReference type="Pfam" id="PF13344">
    <property type="entry name" value="Hydrolase_6"/>
    <property type="match status" value="1"/>
</dbReference>
<dbReference type="SUPFAM" id="SSF56784">
    <property type="entry name" value="HAD-like"/>
    <property type="match status" value="1"/>
</dbReference>